<dbReference type="EMBL" id="CDMW01000001">
    <property type="protein sequence ID" value="CEL89362.1"/>
    <property type="molecule type" value="Genomic_DNA"/>
</dbReference>
<sequence length="101" mass="11165">MSDDIIKVHDLPAIARYSKSVQEFAKGVDSASKETERTFNVKTGKTEGEGDEGEAINAFFERLNQLQTQVFKEFPTTITHFSTALSKFEGEVTGAGFEKKA</sequence>
<proteinExistence type="predicted"/>
<gene>
    <name evidence="1" type="ORF">SSV_0025</name>
</gene>
<name>A0A0B7GMT5_STRSA</name>
<organism evidence="1 2">
    <name type="scientific">Streptococcus sanguinis</name>
    <dbReference type="NCBI Taxonomy" id="1305"/>
    <lineage>
        <taxon>Bacteria</taxon>
        <taxon>Bacillati</taxon>
        <taxon>Bacillota</taxon>
        <taxon>Bacilli</taxon>
        <taxon>Lactobacillales</taxon>
        <taxon>Streptococcaceae</taxon>
        <taxon>Streptococcus</taxon>
    </lineage>
</organism>
<dbReference type="AlphaFoldDB" id="A0A0B7GMT5"/>
<accession>A0A0B7GMT5</accession>
<evidence type="ECO:0000313" key="2">
    <source>
        <dbReference type="Proteomes" id="UP000183504"/>
    </source>
</evidence>
<dbReference type="Proteomes" id="UP000183504">
    <property type="component" value="Unassembled WGS sequence"/>
</dbReference>
<evidence type="ECO:0000313" key="1">
    <source>
        <dbReference type="EMBL" id="CEL89362.1"/>
    </source>
</evidence>
<dbReference type="RefSeq" id="WP_255297027.1">
    <property type="nucleotide sequence ID" value="NZ_CDMW01000001.1"/>
</dbReference>
<reference evidence="1 2" key="1">
    <citation type="submission" date="2015-01" db="EMBL/GenBank/DDBJ databases">
        <authorList>
            <person name="Pelicic Vladimir"/>
        </authorList>
    </citation>
    <scope>NUCLEOTIDE SEQUENCE [LARGE SCALE GENOMIC DNA]</scope>
    <source>
        <strain evidence="1 2">2908</strain>
    </source>
</reference>
<protein>
    <submittedName>
        <fullName evidence="1">Uncharacterized protein</fullName>
    </submittedName>
</protein>